<keyword evidence="4" id="KW-1185">Reference proteome</keyword>
<keyword evidence="1" id="KW-0677">Repeat</keyword>
<accession>A0A1J8PZ61</accession>
<dbReference type="OrthoDB" id="3267051at2759"/>
<dbReference type="PANTHER" id="PTHR10039">
    <property type="entry name" value="AMELOGENIN"/>
    <property type="match status" value="1"/>
</dbReference>
<dbReference type="PANTHER" id="PTHR10039:SF14">
    <property type="entry name" value="NACHT DOMAIN-CONTAINING PROTEIN"/>
    <property type="match status" value="1"/>
</dbReference>
<dbReference type="Pfam" id="PF24883">
    <property type="entry name" value="NPHP3_N"/>
    <property type="match status" value="1"/>
</dbReference>
<evidence type="ECO:0000313" key="4">
    <source>
        <dbReference type="Proteomes" id="UP000183567"/>
    </source>
</evidence>
<organism evidence="3 4">
    <name type="scientific">Rhizopogon vesiculosus</name>
    <dbReference type="NCBI Taxonomy" id="180088"/>
    <lineage>
        <taxon>Eukaryota</taxon>
        <taxon>Fungi</taxon>
        <taxon>Dikarya</taxon>
        <taxon>Basidiomycota</taxon>
        <taxon>Agaricomycotina</taxon>
        <taxon>Agaricomycetes</taxon>
        <taxon>Agaricomycetidae</taxon>
        <taxon>Boletales</taxon>
        <taxon>Suillineae</taxon>
        <taxon>Rhizopogonaceae</taxon>
        <taxon>Rhizopogon</taxon>
    </lineage>
</organism>
<dbReference type="STRING" id="180088.A0A1J8PZ61"/>
<evidence type="ECO:0000313" key="3">
    <source>
        <dbReference type="EMBL" id="OJA14117.1"/>
    </source>
</evidence>
<dbReference type="InterPro" id="IPR027417">
    <property type="entry name" value="P-loop_NTPase"/>
</dbReference>
<evidence type="ECO:0000259" key="2">
    <source>
        <dbReference type="Pfam" id="PF24883"/>
    </source>
</evidence>
<dbReference type="Proteomes" id="UP000183567">
    <property type="component" value="Unassembled WGS sequence"/>
</dbReference>
<name>A0A1J8PZ61_9AGAM</name>
<feature type="domain" description="Nephrocystin 3-like N-terminal" evidence="2">
    <location>
        <begin position="9"/>
        <end position="79"/>
    </location>
</feature>
<protein>
    <recommendedName>
        <fullName evidence="2">Nephrocystin 3-like N-terminal domain-containing protein</fullName>
    </recommendedName>
</protein>
<dbReference type="EMBL" id="LVVM01003878">
    <property type="protein sequence ID" value="OJA14117.1"/>
    <property type="molecule type" value="Genomic_DNA"/>
</dbReference>
<reference evidence="3 4" key="1">
    <citation type="submission" date="2016-03" db="EMBL/GenBank/DDBJ databases">
        <title>Comparative genomics of the ectomycorrhizal sister species Rhizopogon vinicolor and Rhizopogon vesiculosus (Basidiomycota: Boletales) reveals a divergence of the mating type B locus.</title>
        <authorList>
            <person name="Mujic A.B."/>
            <person name="Kuo A."/>
            <person name="Tritt A."/>
            <person name="Lipzen A."/>
            <person name="Chen C."/>
            <person name="Johnson J."/>
            <person name="Sharma A."/>
            <person name="Barry K."/>
            <person name="Grigoriev I.V."/>
            <person name="Spatafora J.W."/>
        </authorList>
    </citation>
    <scope>NUCLEOTIDE SEQUENCE [LARGE SCALE GENOMIC DNA]</scope>
    <source>
        <strain evidence="3 4">AM-OR11-056</strain>
    </source>
</reference>
<gene>
    <name evidence="3" type="ORF">AZE42_05043</name>
</gene>
<evidence type="ECO:0000256" key="1">
    <source>
        <dbReference type="ARBA" id="ARBA00022737"/>
    </source>
</evidence>
<dbReference type="AlphaFoldDB" id="A0A1J8PZ61"/>
<proteinExistence type="predicted"/>
<dbReference type="SUPFAM" id="SSF52540">
    <property type="entry name" value="P-loop containing nucleoside triphosphate hydrolases"/>
    <property type="match status" value="1"/>
</dbReference>
<sequence>MIRRVLRYATNELKQTRDITQQWRELVIKPMRMSAISGPITIIIDALDETLPECRKEIILLLSRGTDLPNNIRIIITSRPLKRIFDSLRTLSLIRHVSLGDISEASSQRDIKLYISNQLANLLDDSRLSDEDFEKLTKKSEGVFEWACLACEYIQGKTIGLGPVKRCQAVLAGTTSTGKCLLDKMYADTLTQIMPEIERDEAIPVFRSVMAPIILALPTLLSVSALTIMQPVGSNYKVSNAIGLLGSLVTGGVDPERPIQPVHSSFYEFLLDESRSKAFFIDVSESPSSGSGPSLSGPSA</sequence>
<comment type="caution">
    <text evidence="3">The sequence shown here is derived from an EMBL/GenBank/DDBJ whole genome shotgun (WGS) entry which is preliminary data.</text>
</comment>
<dbReference type="InterPro" id="IPR056884">
    <property type="entry name" value="NPHP3-like_N"/>
</dbReference>